<dbReference type="EMBL" id="JARYMX010000008">
    <property type="protein sequence ID" value="KAJ9537744.1"/>
    <property type="molecule type" value="Genomic_DNA"/>
</dbReference>
<evidence type="ECO:0000256" key="1">
    <source>
        <dbReference type="SAM" id="Phobius"/>
    </source>
</evidence>
<evidence type="ECO:0000313" key="3">
    <source>
        <dbReference type="Proteomes" id="UP001172457"/>
    </source>
</evidence>
<feature type="transmembrane region" description="Helical" evidence="1">
    <location>
        <begin position="55"/>
        <end position="73"/>
    </location>
</feature>
<keyword evidence="1" id="KW-0812">Transmembrane</keyword>
<evidence type="ECO:0000313" key="2">
    <source>
        <dbReference type="EMBL" id="KAJ9537744.1"/>
    </source>
</evidence>
<dbReference type="AlphaFoldDB" id="A0AA38S8V4"/>
<organism evidence="2 3">
    <name type="scientific">Centaurea solstitialis</name>
    <name type="common">yellow star-thistle</name>
    <dbReference type="NCBI Taxonomy" id="347529"/>
    <lineage>
        <taxon>Eukaryota</taxon>
        <taxon>Viridiplantae</taxon>
        <taxon>Streptophyta</taxon>
        <taxon>Embryophyta</taxon>
        <taxon>Tracheophyta</taxon>
        <taxon>Spermatophyta</taxon>
        <taxon>Magnoliopsida</taxon>
        <taxon>eudicotyledons</taxon>
        <taxon>Gunneridae</taxon>
        <taxon>Pentapetalae</taxon>
        <taxon>asterids</taxon>
        <taxon>campanulids</taxon>
        <taxon>Asterales</taxon>
        <taxon>Asteraceae</taxon>
        <taxon>Carduoideae</taxon>
        <taxon>Cardueae</taxon>
        <taxon>Centaureinae</taxon>
        <taxon>Centaurea</taxon>
    </lineage>
</organism>
<keyword evidence="1" id="KW-0472">Membrane</keyword>
<gene>
    <name evidence="2" type="ORF">OSB04_030477</name>
</gene>
<keyword evidence="1" id="KW-1133">Transmembrane helix</keyword>
<reference evidence="2" key="1">
    <citation type="submission" date="2023-03" db="EMBL/GenBank/DDBJ databases">
        <title>Chromosome-scale reference genome and RAD-based genetic map of yellow starthistle (Centaurea solstitialis) reveal putative structural variation and QTLs associated with invader traits.</title>
        <authorList>
            <person name="Reatini B."/>
            <person name="Cang F.A."/>
            <person name="Jiang Q."/>
            <person name="Mckibben M.T.W."/>
            <person name="Barker M.S."/>
            <person name="Rieseberg L.H."/>
            <person name="Dlugosch K.M."/>
        </authorList>
    </citation>
    <scope>NUCLEOTIDE SEQUENCE</scope>
    <source>
        <strain evidence="2">CAN-66</strain>
        <tissue evidence="2">Leaf</tissue>
    </source>
</reference>
<dbReference type="InterPro" id="IPR052222">
    <property type="entry name" value="DESIGUAL"/>
</dbReference>
<keyword evidence="3" id="KW-1185">Reference proteome</keyword>
<sequence>MTTTNIAPIIGATMGLLSAVLGFVAEATKVQLADVNDEMERECKYPTNSKSPHKVASLGAMSFYIIGLVMIGNQGEEMRFKERLGYGTFESSYVCKVVKPGIFGAGASFALTSIALQIIYSVATSLHDGTTIIPPSTKRSEVTMY</sequence>
<dbReference type="PANTHER" id="PTHR31769">
    <property type="entry name" value="OS07G0462200 PROTEIN-RELATED"/>
    <property type="match status" value="1"/>
</dbReference>
<dbReference type="Proteomes" id="UP001172457">
    <property type="component" value="Chromosome 8"/>
</dbReference>
<protein>
    <submittedName>
        <fullName evidence="2">Uncharacterized protein</fullName>
    </submittedName>
</protein>
<proteinExistence type="predicted"/>
<name>A0AA38S8V4_9ASTR</name>
<accession>A0AA38S8V4</accession>
<comment type="caution">
    <text evidence="2">The sequence shown here is derived from an EMBL/GenBank/DDBJ whole genome shotgun (WGS) entry which is preliminary data.</text>
</comment>